<dbReference type="Pfam" id="PF23598">
    <property type="entry name" value="LRR_14"/>
    <property type="match status" value="1"/>
</dbReference>
<keyword evidence="2" id="KW-0433">Leucine-rich repeat</keyword>
<keyword evidence="6" id="KW-0067">ATP-binding</keyword>
<dbReference type="Pfam" id="PF18052">
    <property type="entry name" value="Rx_N"/>
    <property type="match status" value="1"/>
</dbReference>
<evidence type="ECO:0000259" key="11">
    <source>
        <dbReference type="Pfam" id="PF23598"/>
    </source>
</evidence>
<dbReference type="Gene3D" id="1.20.5.4130">
    <property type="match status" value="1"/>
</dbReference>
<dbReference type="Pfam" id="PF23559">
    <property type="entry name" value="WHD_DRP"/>
    <property type="match status" value="1"/>
</dbReference>
<dbReference type="Pfam" id="PF00931">
    <property type="entry name" value="NB-ARC"/>
    <property type="match status" value="1"/>
</dbReference>
<keyword evidence="5" id="KW-0611">Plant defense</keyword>
<reference evidence="12" key="1">
    <citation type="submission" date="2023-03" db="EMBL/GenBank/DDBJ databases">
        <authorList>
            <person name="Julca I."/>
        </authorList>
    </citation>
    <scope>NUCLEOTIDE SEQUENCE</scope>
</reference>
<dbReference type="SUPFAM" id="SSF52058">
    <property type="entry name" value="L domain-like"/>
    <property type="match status" value="1"/>
</dbReference>
<dbReference type="Proteomes" id="UP001161247">
    <property type="component" value="Chromosome 4"/>
</dbReference>
<dbReference type="GO" id="GO:0006952">
    <property type="term" value="P:defense response"/>
    <property type="evidence" value="ECO:0007669"/>
    <property type="project" value="UniProtKB-KW"/>
</dbReference>
<feature type="domain" description="NB-ARC" evidence="8">
    <location>
        <begin position="199"/>
        <end position="357"/>
    </location>
</feature>
<organism evidence="12 13">
    <name type="scientific">Oldenlandia corymbosa var. corymbosa</name>
    <dbReference type="NCBI Taxonomy" id="529605"/>
    <lineage>
        <taxon>Eukaryota</taxon>
        <taxon>Viridiplantae</taxon>
        <taxon>Streptophyta</taxon>
        <taxon>Embryophyta</taxon>
        <taxon>Tracheophyta</taxon>
        <taxon>Spermatophyta</taxon>
        <taxon>Magnoliopsida</taxon>
        <taxon>eudicotyledons</taxon>
        <taxon>Gunneridae</taxon>
        <taxon>Pentapetalae</taxon>
        <taxon>asterids</taxon>
        <taxon>lamiids</taxon>
        <taxon>Gentianales</taxon>
        <taxon>Rubiaceae</taxon>
        <taxon>Rubioideae</taxon>
        <taxon>Spermacoceae</taxon>
        <taxon>Hedyotis-Oldenlandia complex</taxon>
        <taxon>Oldenlandia</taxon>
    </lineage>
</organism>
<dbReference type="InterPro" id="IPR058922">
    <property type="entry name" value="WHD_DRP"/>
</dbReference>
<feature type="domain" description="Disease resistance R13L4/SHOC-2-like LRR" evidence="11">
    <location>
        <begin position="566"/>
        <end position="855"/>
    </location>
</feature>
<evidence type="ECO:0000256" key="7">
    <source>
        <dbReference type="SAM" id="Coils"/>
    </source>
</evidence>
<feature type="domain" description="Disease resistance protein winged helix" evidence="10">
    <location>
        <begin position="439"/>
        <end position="514"/>
    </location>
</feature>
<dbReference type="Gene3D" id="3.80.10.10">
    <property type="entry name" value="Ribonuclease Inhibitor"/>
    <property type="match status" value="1"/>
</dbReference>
<dbReference type="InterPro" id="IPR036388">
    <property type="entry name" value="WH-like_DNA-bd_sf"/>
</dbReference>
<keyword evidence="13" id="KW-1185">Reference proteome</keyword>
<dbReference type="FunFam" id="1.10.10.10:FF:000322">
    <property type="entry name" value="Probable disease resistance protein At1g63360"/>
    <property type="match status" value="1"/>
</dbReference>
<evidence type="ECO:0000313" key="12">
    <source>
        <dbReference type="EMBL" id="CAI9101904.1"/>
    </source>
</evidence>
<proteinExistence type="inferred from homology"/>
<feature type="coiled-coil region" evidence="7">
    <location>
        <begin position="28"/>
        <end position="86"/>
    </location>
</feature>
<evidence type="ECO:0000256" key="1">
    <source>
        <dbReference type="ARBA" id="ARBA00008894"/>
    </source>
</evidence>
<keyword evidence="3" id="KW-0677">Repeat</keyword>
<dbReference type="AlphaFoldDB" id="A0AAV1D4H3"/>
<protein>
    <submittedName>
        <fullName evidence="12">OLC1v1000061C4</fullName>
    </submittedName>
</protein>
<dbReference type="InterPro" id="IPR002182">
    <property type="entry name" value="NB-ARC"/>
</dbReference>
<accession>A0AAV1D4H3</accession>
<dbReference type="Gene3D" id="3.40.50.300">
    <property type="entry name" value="P-loop containing nucleotide triphosphate hydrolases"/>
    <property type="match status" value="1"/>
</dbReference>
<dbReference type="PANTHER" id="PTHR36766:SF45">
    <property type="entry name" value="NB-ARC DOMAIN-CONTAINING PROTEIN"/>
    <property type="match status" value="1"/>
</dbReference>
<evidence type="ECO:0000259" key="10">
    <source>
        <dbReference type="Pfam" id="PF23559"/>
    </source>
</evidence>
<dbReference type="InterPro" id="IPR041118">
    <property type="entry name" value="Rx_N"/>
</dbReference>
<evidence type="ECO:0000313" key="13">
    <source>
        <dbReference type="Proteomes" id="UP001161247"/>
    </source>
</evidence>
<dbReference type="InterPro" id="IPR027417">
    <property type="entry name" value="P-loop_NTPase"/>
</dbReference>
<comment type="similarity">
    <text evidence="1">Belongs to the disease resistance NB-LRR family.</text>
</comment>
<evidence type="ECO:0000259" key="9">
    <source>
        <dbReference type="Pfam" id="PF18052"/>
    </source>
</evidence>
<keyword evidence="4" id="KW-0547">Nucleotide-binding</keyword>
<dbReference type="CDD" id="cd14798">
    <property type="entry name" value="RX-CC_like"/>
    <property type="match status" value="1"/>
</dbReference>
<sequence length="946" mass="108277">MAELLISKIIDRLTDVLSKQVEERVNLVAGVEEEVQNLSSKLTKIENLLGDAERRRLQEKNVSIWLEELEDITHEMEDVLDEWNIKILHPKELDQQGAQVQSPTFLEKVHSFILSLCSCLKQVPILNEIAIKVKEINGKLESILREANEFNFLSTLSNSQILPPDFKRPITTSIFDESEVYGRDSDRHFLIMQMLPEVKENRVKVISIVGCGGSGKTTLAQILYNDDRVNKYFEVANWVCVSDPFDEKRIANALLEGTGMSGSNLSELESLLQLIKSFFSGKRFLLVLDDLWTEDYSKWKPFRDSLKDGAPGSVILVTTRKESVARVVGTDYRHALDLLSDTHCWFIIKQIALSKRSELCWKVEKIGLKIAEKCKGLPLAARTMGSLLQFKDTLQEWQDVLDSEIWQMKEASLELFPHFYLSYKELSPQLKRCFSYCAVFPKDSHMKVDSIIKLWMSQGYLGNASQKGDDSMEKKGRDHFKTLAMRSFFQEAKRDWHKDGVFSIKMHDIIHDFAQFIAKNECRVLDIADCQKVENKVGFTKERFRHVTLLGMEKPTISSMVLDFGKVRSLFLPPNSNVPQDLCTSLKSVRSLTLSECGLQELPQEIGNLIHLRFLNVSSNWFRILPETVCDLYYLETLDIGWCQKLEHLPERIGDLTHLRHLDNDGTFALQQMPPGIEKLASLRSLSRFIVDGGSSNTVGKLRQLNQLEELQIYVHCSAVNFEQAQLGDKVFLHKLTLTFERIGSDDSKSKRSLVEMIKVKPPPNLRVLQLYGYPTAQLPDWIEAKSLVNNLRNLVLVNADLVSSLPSLWMFSSLESLVLVNLSSIKHIGRAFFGLVDEGTAGFVAFPSLKTLILRYLSNWEKWEDMSEEDDENVENDCISVLPRLQSLQIYGCDKLKALPHRILRRAPSLKILKIHRSEILQKQYSKYSGKDWMKISHIPDVIFV</sequence>
<dbReference type="Gene3D" id="1.10.10.10">
    <property type="entry name" value="Winged helix-like DNA-binding domain superfamily/Winged helix DNA-binding domain"/>
    <property type="match status" value="1"/>
</dbReference>
<dbReference type="PANTHER" id="PTHR36766">
    <property type="entry name" value="PLANT BROAD-SPECTRUM MILDEW RESISTANCE PROTEIN RPW8"/>
    <property type="match status" value="1"/>
</dbReference>
<dbReference type="GO" id="GO:0043531">
    <property type="term" value="F:ADP binding"/>
    <property type="evidence" value="ECO:0007669"/>
    <property type="project" value="InterPro"/>
</dbReference>
<dbReference type="PRINTS" id="PR00364">
    <property type="entry name" value="DISEASERSIST"/>
</dbReference>
<dbReference type="EMBL" id="OX459121">
    <property type="protein sequence ID" value="CAI9101904.1"/>
    <property type="molecule type" value="Genomic_DNA"/>
</dbReference>
<name>A0AAV1D4H3_OLDCO</name>
<gene>
    <name evidence="12" type="ORF">OLC1_LOCUS11380</name>
</gene>
<dbReference type="InterPro" id="IPR038005">
    <property type="entry name" value="RX-like_CC"/>
</dbReference>
<dbReference type="GO" id="GO:0051707">
    <property type="term" value="P:response to other organism"/>
    <property type="evidence" value="ECO:0007669"/>
    <property type="project" value="UniProtKB-ARBA"/>
</dbReference>
<feature type="domain" description="Disease resistance N-terminal" evidence="9">
    <location>
        <begin position="6"/>
        <end position="95"/>
    </location>
</feature>
<evidence type="ECO:0000256" key="5">
    <source>
        <dbReference type="ARBA" id="ARBA00022821"/>
    </source>
</evidence>
<evidence type="ECO:0000256" key="4">
    <source>
        <dbReference type="ARBA" id="ARBA00022741"/>
    </source>
</evidence>
<evidence type="ECO:0000256" key="6">
    <source>
        <dbReference type="ARBA" id="ARBA00022840"/>
    </source>
</evidence>
<evidence type="ECO:0000259" key="8">
    <source>
        <dbReference type="Pfam" id="PF00931"/>
    </source>
</evidence>
<dbReference type="SUPFAM" id="SSF52540">
    <property type="entry name" value="P-loop containing nucleoside triphosphate hydrolases"/>
    <property type="match status" value="1"/>
</dbReference>
<keyword evidence="7" id="KW-0175">Coiled coil</keyword>
<dbReference type="InterPro" id="IPR032675">
    <property type="entry name" value="LRR_dom_sf"/>
</dbReference>
<evidence type="ECO:0000256" key="2">
    <source>
        <dbReference type="ARBA" id="ARBA00022614"/>
    </source>
</evidence>
<dbReference type="GO" id="GO:0005524">
    <property type="term" value="F:ATP binding"/>
    <property type="evidence" value="ECO:0007669"/>
    <property type="project" value="UniProtKB-KW"/>
</dbReference>
<dbReference type="InterPro" id="IPR055414">
    <property type="entry name" value="LRR_R13L4/SHOC2-like"/>
</dbReference>
<evidence type="ECO:0000256" key="3">
    <source>
        <dbReference type="ARBA" id="ARBA00022737"/>
    </source>
</evidence>